<comment type="subcellular location">
    <subcellularLocation>
        <location evidence="6">Cell membrane</location>
        <topology evidence="6">Multi-pass membrane protein</topology>
    </subcellularLocation>
    <subcellularLocation>
        <location evidence="1">Membrane</location>
        <topology evidence="1">Multi-pass membrane protein</topology>
    </subcellularLocation>
</comment>
<feature type="region of interest" description="Disordered" evidence="7">
    <location>
        <begin position="289"/>
        <end position="309"/>
    </location>
</feature>
<organism evidence="9 10">
    <name type="scientific">Trebonia kvetii</name>
    <dbReference type="NCBI Taxonomy" id="2480626"/>
    <lineage>
        <taxon>Bacteria</taxon>
        <taxon>Bacillati</taxon>
        <taxon>Actinomycetota</taxon>
        <taxon>Actinomycetes</taxon>
        <taxon>Streptosporangiales</taxon>
        <taxon>Treboniaceae</taxon>
        <taxon>Trebonia</taxon>
    </lineage>
</organism>
<accession>A0A6P2BNL5</accession>
<protein>
    <submittedName>
        <fullName evidence="9">Metal ABC transporter permease</fullName>
    </submittedName>
</protein>
<evidence type="ECO:0000313" key="10">
    <source>
        <dbReference type="Proteomes" id="UP000460272"/>
    </source>
</evidence>
<dbReference type="PANTHER" id="PTHR30477:SF13">
    <property type="entry name" value="IRON TRANSPORT SYSTEM MEMBRANE PROTEIN HI_0360-RELATED"/>
    <property type="match status" value="1"/>
</dbReference>
<dbReference type="GO" id="GO:0055085">
    <property type="term" value="P:transmembrane transport"/>
    <property type="evidence" value="ECO:0007669"/>
    <property type="project" value="InterPro"/>
</dbReference>
<dbReference type="AlphaFoldDB" id="A0A6P2BNL5"/>
<dbReference type="GO" id="GO:0043190">
    <property type="term" value="C:ATP-binding cassette (ABC) transporter complex"/>
    <property type="evidence" value="ECO:0007669"/>
    <property type="project" value="InterPro"/>
</dbReference>
<dbReference type="Pfam" id="PF00950">
    <property type="entry name" value="ABC-3"/>
    <property type="match status" value="1"/>
</dbReference>
<dbReference type="OrthoDB" id="2375762at2"/>
<comment type="caution">
    <text evidence="9">The sequence shown here is derived from an EMBL/GenBank/DDBJ whole genome shotgun (WGS) entry which is preliminary data.</text>
</comment>
<dbReference type="EMBL" id="RPFW01000012">
    <property type="protein sequence ID" value="TVY99702.1"/>
    <property type="molecule type" value="Genomic_DNA"/>
</dbReference>
<comment type="similarity">
    <text evidence="2 6">Belongs to the ABC-3 integral membrane protein family.</text>
</comment>
<reference evidence="9 10" key="1">
    <citation type="submission" date="2018-11" db="EMBL/GenBank/DDBJ databases">
        <title>Trebonia kvetii gen.nov., sp.nov., a novel acidophilic actinobacterium, and proposal of the new actinobacterial family Treboniaceae fam. nov.</title>
        <authorList>
            <person name="Rapoport D."/>
            <person name="Sagova-Mareckova M."/>
            <person name="Sedlacek I."/>
            <person name="Provaznik J."/>
            <person name="Kralova S."/>
            <person name="Pavlinic D."/>
            <person name="Benes V."/>
            <person name="Kopecky J."/>
        </authorList>
    </citation>
    <scope>NUCLEOTIDE SEQUENCE [LARGE SCALE GENOMIC DNA]</scope>
    <source>
        <strain evidence="9 10">15Tr583</strain>
    </source>
</reference>
<feature type="transmembrane region" description="Helical" evidence="8">
    <location>
        <begin position="258"/>
        <end position="277"/>
    </location>
</feature>
<sequence length="309" mass="31800">MHFLFEPGLLSSGPVRTALLVGAVVAITSGVIGVFTVLRGQSFAGHSLADVATTGGSGAFLIGINQFWGFLAAGITAAALMEAIGVQRRRGRDVATGVVLGAALGLAALFLYLGTLRTATTGASFTVLFGSIFVISPDTVPALIGSGAVALVTVAVLSRVLLLTSVSPDLARARGVNVRLVGMVYLAALAVSVSLAAVAIGAVLSTALLIGPPATALRLTKTPGRAMVVSALTGLAATWLSIVLAYDSYYWPPHGHGWPVSFFVVVLVLLGYLLSYLRPRQRWIPRSPHEEAECGPTVGGPETTVSARV</sequence>
<keyword evidence="3 6" id="KW-0812">Transmembrane</keyword>
<keyword evidence="4 8" id="KW-1133">Transmembrane helix</keyword>
<dbReference type="Proteomes" id="UP000460272">
    <property type="component" value="Unassembled WGS sequence"/>
</dbReference>
<dbReference type="SUPFAM" id="SSF81345">
    <property type="entry name" value="ABC transporter involved in vitamin B12 uptake, BtuC"/>
    <property type="match status" value="1"/>
</dbReference>
<dbReference type="RefSeq" id="WP_145862187.1">
    <property type="nucleotide sequence ID" value="NZ_RPFW01000012.1"/>
</dbReference>
<keyword evidence="10" id="KW-1185">Reference proteome</keyword>
<feature type="transmembrane region" description="Helical" evidence="8">
    <location>
        <begin position="142"/>
        <end position="162"/>
    </location>
</feature>
<feature type="transmembrane region" description="Helical" evidence="8">
    <location>
        <begin position="93"/>
        <end position="113"/>
    </location>
</feature>
<evidence type="ECO:0000256" key="7">
    <source>
        <dbReference type="SAM" id="MobiDB-lite"/>
    </source>
</evidence>
<gene>
    <name evidence="9" type="ORF">EAS64_41360</name>
</gene>
<evidence type="ECO:0000313" key="9">
    <source>
        <dbReference type="EMBL" id="TVY99702.1"/>
    </source>
</evidence>
<feature type="transmembrane region" description="Helical" evidence="8">
    <location>
        <begin position="182"/>
        <end position="205"/>
    </location>
</feature>
<dbReference type="GO" id="GO:0010043">
    <property type="term" value="P:response to zinc ion"/>
    <property type="evidence" value="ECO:0007669"/>
    <property type="project" value="TreeGrafter"/>
</dbReference>
<dbReference type="InterPro" id="IPR001626">
    <property type="entry name" value="ABC_TroCD"/>
</dbReference>
<feature type="transmembrane region" description="Helical" evidence="8">
    <location>
        <begin position="18"/>
        <end position="38"/>
    </location>
</feature>
<evidence type="ECO:0000256" key="5">
    <source>
        <dbReference type="ARBA" id="ARBA00023136"/>
    </source>
</evidence>
<evidence type="ECO:0000256" key="8">
    <source>
        <dbReference type="SAM" id="Phobius"/>
    </source>
</evidence>
<evidence type="ECO:0000256" key="1">
    <source>
        <dbReference type="ARBA" id="ARBA00004141"/>
    </source>
</evidence>
<dbReference type="PANTHER" id="PTHR30477">
    <property type="entry name" value="ABC-TRANSPORTER METAL-BINDING PROTEIN"/>
    <property type="match status" value="1"/>
</dbReference>
<feature type="transmembrane region" description="Helical" evidence="8">
    <location>
        <begin position="226"/>
        <end position="246"/>
    </location>
</feature>
<name>A0A6P2BNL5_9ACTN</name>
<keyword evidence="6" id="KW-0813">Transport</keyword>
<feature type="transmembrane region" description="Helical" evidence="8">
    <location>
        <begin position="58"/>
        <end position="81"/>
    </location>
</feature>
<evidence type="ECO:0000256" key="6">
    <source>
        <dbReference type="RuleBase" id="RU003943"/>
    </source>
</evidence>
<proteinExistence type="inferred from homology"/>
<dbReference type="InterPro" id="IPR037294">
    <property type="entry name" value="ABC_BtuC-like"/>
</dbReference>
<evidence type="ECO:0000256" key="2">
    <source>
        <dbReference type="ARBA" id="ARBA00008034"/>
    </source>
</evidence>
<dbReference type="Gene3D" id="1.10.3470.10">
    <property type="entry name" value="ABC transporter involved in vitamin B12 uptake, BtuC"/>
    <property type="match status" value="1"/>
</dbReference>
<evidence type="ECO:0000256" key="3">
    <source>
        <dbReference type="ARBA" id="ARBA00022692"/>
    </source>
</evidence>
<keyword evidence="5 8" id="KW-0472">Membrane</keyword>
<evidence type="ECO:0000256" key="4">
    <source>
        <dbReference type="ARBA" id="ARBA00022989"/>
    </source>
</evidence>